<dbReference type="PANTHER" id="PTHR21177">
    <property type="entry name" value="IP06524P-RELATED"/>
    <property type="match status" value="1"/>
</dbReference>
<dbReference type="AlphaFoldDB" id="A0A182VH51"/>
<accession>A0A182VH51</accession>
<feature type="chain" id="PRO_5047275604" evidence="1">
    <location>
        <begin position="26"/>
        <end position="291"/>
    </location>
</feature>
<reference evidence="3" key="1">
    <citation type="submission" date="2020-05" db="UniProtKB">
        <authorList>
            <consortium name="EnsemblMetazoa"/>
        </authorList>
    </citation>
    <scope>IDENTIFICATION</scope>
    <source>
        <strain evidence="3">MAF</strain>
    </source>
</reference>
<dbReference type="InterPro" id="IPR031993">
    <property type="entry name" value="DUF4789"/>
</dbReference>
<keyword evidence="1" id="KW-0732">Signal</keyword>
<keyword evidence="4" id="KW-1185">Reference proteome</keyword>
<evidence type="ECO:0000313" key="4">
    <source>
        <dbReference type="Proteomes" id="UP000075903"/>
    </source>
</evidence>
<feature type="domain" description="DUF4789" evidence="2">
    <location>
        <begin position="164"/>
        <end position="238"/>
    </location>
</feature>
<evidence type="ECO:0000256" key="1">
    <source>
        <dbReference type="SAM" id="SignalP"/>
    </source>
</evidence>
<feature type="signal peptide" evidence="1">
    <location>
        <begin position="1"/>
        <end position="25"/>
    </location>
</feature>
<evidence type="ECO:0000259" key="2">
    <source>
        <dbReference type="Pfam" id="PF16033"/>
    </source>
</evidence>
<dbReference type="Pfam" id="PF16033">
    <property type="entry name" value="DUF4789"/>
    <property type="match status" value="1"/>
</dbReference>
<protein>
    <submittedName>
        <fullName evidence="3">DUF4789 domain-containing protein</fullName>
    </submittedName>
</protein>
<dbReference type="EnsemblMetazoa" id="AMEM014885-RA">
    <property type="protein sequence ID" value="AMEM014885-PA"/>
    <property type="gene ID" value="AMEM014885"/>
</dbReference>
<dbReference type="VEuPathDB" id="VectorBase:AMEM21_003649"/>
<sequence length="291" mass="32255">MGRPLSSSSARSLSLVLSRSLRCFGASCCGCAICSGRTRRELVRLSYRREAGQARITLTLPCGAACGCLAFVRSPNIRTVVFCCTHTHMHTSLARIMLDTGRIFCLVLLIAGCCALPANTNAQPKQNSSNNNRTTELFAYPAEQSAIESKQNARNRTPIFIPKQCAENEILYPGDHENDWVCDCKPTFVYHPETQQCYQMYTRGYCPSGKIIYIEPKGKHPECVPNQCADGKVRFMNVCAVLNQEHPLCHLANIKLVVGIDEDTHELECVNISDVPFNRTMLSSQRESAGV</sequence>
<dbReference type="VEuPathDB" id="VectorBase:AMEM014885"/>
<evidence type="ECO:0000313" key="3">
    <source>
        <dbReference type="EnsemblMetazoa" id="AMEM014885-PA"/>
    </source>
</evidence>
<organism evidence="3 4">
    <name type="scientific">Anopheles merus</name>
    <name type="common">Mosquito</name>
    <dbReference type="NCBI Taxonomy" id="30066"/>
    <lineage>
        <taxon>Eukaryota</taxon>
        <taxon>Metazoa</taxon>
        <taxon>Ecdysozoa</taxon>
        <taxon>Arthropoda</taxon>
        <taxon>Hexapoda</taxon>
        <taxon>Insecta</taxon>
        <taxon>Pterygota</taxon>
        <taxon>Neoptera</taxon>
        <taxon>Endopterygota</taxon>
        <taxon>Diptera</taxon>
        <taxon>Nematocera</taxon>
        <taxon>Culicoidea</taxon>
        <taxon>Culicidae</taxon>
        <taxon>Anophelinae</taxon>
        <taxon>Anopheles</taxon>
    </lineage>
</organism>
<dbReference type="Proteomes" id="UP000075903">
    <property type="component" value="Unassembled WGS sequence"/>
</dbReference>
<name>A0A182VH51_ANOME</name>
<dbReference type="PANTHER" id="PTHR21177:SF4">
    <property type="entry name" value="IP06524P"/>
    <property type="match status" value="1"/>
</dbReference>
<proteinExistence type="predicted"/>